<evidence type="ECO:0000313" key="2">
    <source>
        <dbReference type="EMBL" id="GAI74786.1"/>
    </source>
</evidence>
<gene>
    <name evidence="2" type="ORF">S12H4_25499</name>
</gene>
<organism evidence="2">
    <name type="scientific">marine sediment metagenome</name>
    <dbReference type="NCBI Taxonomy" id="412755"/>
    <lineage>
        <taxon>unclassified sequences</taxon>
        <taxon>metagenomes</taxon>
        <taxon>ecological metagenomes</taxon>
    </lineage>
</organism>
<protein>
    <recommendedName>
        <fullName evidence="1">HEPN domain-containing protein</fullName>
    </recommendedName>
</protein>
<dbReference type="AlphaFoldDB" id="X1S6N5"/>
<dbReference type="Pfam" id="PF05168">
    <property type="entry name" value="HEPN"/>
    <property type="match status" value="1"/>
</dbReference>
<reference evidence="2" key="1">
    <citation type="journal article" date="2014" name="Front. Microbiol.">
        <title>High frequency of phylogenetically diverse reductive dehalogenase-homologous genes in deep subseafloor sedimentary metagenomes.</title>
        <authorList>
            <person name="Kawai M."/>
            <person name="Futagami T."/>
            <person name="Toyoda A."/>
            <person name="Takaki Y."/>
            <person name="Nishi S."/>
            <person name="Hori S."/>
            <person name="Arai W."/>
            <person name="Tsubouchi T."/>
            <person name="Morono Y."/>
            <person name="Uchiyama I."/>
            <person name="Ito T."/>
            <person name="Fujiyama A."/>
            <person name="Inagaki F."/>
            <person name="Takami H."/>
        </authorList>
    </citation>
    <scope>NUCLEOTIDE SEQUENCE</scope>
    <source>
        <strain evidence="2">Expedition CK06-06</strain>
    </source>
</reference>
<feature type="non-terminal residue" evidence="2">
    <location>
        <position position="40"/>
    </location>
</feature>
<sequence>NFIKSAEYDLNTAKFMLKSRRYIYVIFMCHLSLEKMLKAI</sequence>
<dbReference type="Gene3D" id="1.20.120.330">
    <property type="entry name" value="Nucleotidyltransferases domain 2"/>
    <property type="match status" value="1"/>
</dbReference>
<dbReference type="EMBL" id="BARW01014343">
    <property type="protein sequence ID" value="GAI74786.1"/>
    <property type="molecule type" value="Genomic_DNA"/>
</dbReference>
<feature type="non-terminal residue" evidence="2">
    <location>
        <position position="1"/>
    </location>
</feature>
<dbReference type="InterPro" id="IPR007842">
    <property type="entry name" value="HEPN_dom"/>
</dbReference>
<evidence type="ECO:0000259" key="1">
    <source>
        <dbReference type="PROSITE" id="PS50910"/>
    </source>
</evidence>
<feature type="domain" description="HEPN" evidence="1">
    <location>
        <begin position="3"/>
        <end position="40"/>
    </location>
</feature>
<name>X1S6N5_9ZZZZ</name>
<proteinExistence type="predicted"/>
<comment type="caution">
    <text evidence="2">The sequence shown here is derived from an EMBL/GenBank/DDBJ whole genome shotgun (WGS) entry which is preliminary data.</text>
</comment>
<dbReference type="PROSITE" id="PS50910">
    <property type="entry name" value="HEPN"/>
    <property type="match status" value="1"/>
</dbReference>
<accession>X1S6N5</accession>
<dbReference type="SUPFAM" id="SSF81593">
    <property type="entry name" value="Nucleotidyltransferase substrate binding subunit/domain"/>
    <property type="match status" value="1"/>
</dbReference>